<evidence type="ECO:0000313" key="1">
    <source>
        <dbReference type="EMBL" id="QOY86873.1"/>
    </source>
</evidence>
<dbReference type="Proteomes" id="UP000593892">
    <property type="component" value="Chromosome"/>
</dbReference>
<dbReference type="RefSeq" id="WP_194448542.1">
    <property type="nucleotide sequence ID" value="NZ_CP063849.1"/>
</dbReference>
<accession>A0A7S7SJM6</accession>
<dbReference type="EMBL" id="CP063849">
    <property type="protein sequence ID" value="QOY86873.1"/>
    <property type="molecule type" value="Genomic_DNA"/>
</dbReference>
<evidence type="ECO:0000313" key="2">
    <source>
        <dbReference type="Proteomes" id="UP000593892"/>
    </source>
</evidence>
<dbReference type="KEGG" id="pfer:IRI77_29450"/>
<sequence>MRCTLPWDGKWLAAFDFEVADATLRDTGPITLTFEVNGQKVGTLRCDHAAQYRFRAPIPKALAQEEQVITLVGIVDKPWVSPGDGAKLGVLVTGAGFLEE</sequence>
<keyword evidence="2" id="KW-1185">Reference proteome</keyword>
<reference evidence="1 2" key="1">
    <citation type="submission" date="2020-10" db="EMBL/GenBank/DDBJ databases">
        <title>Complete genome sequence of Paludibaculum fermentans P105T, a facultatively anaerobic acidobacterium capable of dissimilatory Fe(III) reduction.</title>
        <authorList>
            <person name="Dedysh S.N."/>
            <person name="Beletsky A.V."/>
            <person name="Kulichevskaya I.S."/>
            <person name="Mardanov A.V."/>
            <person name="Ravin N.V."/>
        </authorList>
    </citation>
    <scope>NUCLEOTIDE SEQUENCE [LARGE SCALE GENOMIC DNA]</scope>
    <source>
        <strain evidence="1 2">P105</strain>
    </source>
</reference>
<name>A0A7S7SJM6_PALFE</name>
<organism evidence="1 2">
    <name type="scientific">Paludibaculum fermentans</name>
    <dbReference type="NCBI Taxonomy" id="1473598"/>
    <lineage>
        <taxon>Bacteria</taxon>
        <taxon>Pseudomonadati</taxon>
        <taxon>Acidobacteriota</taxon>
        <taxon>Terriglobia</taxon>
        <taxon>Bryobacterales</taxon>
        <taxon>Bryobacteraceae</taxon>
        <taxon>Paludibaculum</taxon>
    </lineage>
</organism>
<protein>
    <submittedName>
        <fullName evidence="1">Uncharacterized protein</fullName>
    </submittedName>
</protein>
<proteinExistence type="predicted"/>
<gene>
    <name evidence="1" type="ORF">IRI77_29450</name>
</gene>
<dbReference type="AlphaFoldDB" id="A0A7S7SJM6"/>